<organism evidence="1 2">
    <name type="scientific">Nonomuraea rhodomycinica</name>
    <dbReference type="NCBI Taxonomy" id="1712872"/>
    <lineage>
        <taxon>Bacteria</taxon>
        <taxon>Bacillati</taxon>
        <taxon>Actinomycetota</taxon>
        <taxon>Actinomycetes</taxon>
        <taxon>Streptosporangiales</taxon>
        <taxon>Streptosporangiaceae</taxon>
        <taxon>Nonomuraea</taxon>
    </lineage>
</organism>
<dbReference type="AlphaFoldDB" id="A0A7Y6IWQ5"/>
<gene>
    <name evidence="1" type="ORF">HT134_37505</name>
</gene>
<evidence type="ECO:0000313" key="2">
    <source>
        <dbReference type="Proteomes" id="UP000546126"/>
    </source>
</evidence>
<dbReference type="EMBL" id="JABWGO010000013">
    <property type="protein sequence ID" value="NUW45772.1"/>
    <property type="molecule type" value="Genomic_DNA"/>
</dbReference>
<dbReference type="Proteomes" id="UP000546126">
    <property type="component" value="Unassembled WGS sequence"/>
</dbReference>
<proteinExistence type="predicted"/>
<keyword evidence="2" id="KW-1185">Reference proteome</keyword>
<name>A0A7Y6IWQ5_9ACTN</name>
<comment type="caution">
    <text evidence="1">The sequence shown here is derived from an EMBL/GenBank/DDBJ whole genome shotgun (WGS) entry which is preliminary data.</text>
</comment>
<accession>A0A7Y6IWQ5</accession>
<reference evidence="1 2" key="1">
    <citation type="submission" date="2020-06" db="EMBL/GenBank/DDBJ databases">
        <authorList>
            <person name="Chanama M."/>
        </authorList>
    </citation>
    <scope>NUCLEOTIDE SEQUENCE [LARGE SCALE GENOMIC DNA]</scope>
    <source>
        <strain evidence="1 2">TBRC6557</strain>
    </source>
</reference>
<protein>
    <submittedName>
        <fullName evidence="1">Uncharacterized protein</fullName>
    </submittedName>
</protein>
<sequence length="107" mass="11894">MSDEQCVQAADLSDSPDWECPAVSPHPARARANHTVLAWTALAPERSRVQEFTCACTAVYYELIAHSGAYLIHKVTQLDTPVHAFAGPWPHAEARRWWSLLIVGDAR</sequence>
<dbReference type="RefSeq" id="WP_175605240.1">
    <property type="nucleotide sequence ID" value="NZ_JABWGO010000013.1"/>
</dbReference>
<evidence type="ECO:0000313" key="1">
    <source>
        <dbReference type="EMBL" id="NUW45772.1"/>
    </source>
</evidence>